<dbReference type="EMBL" id="VIWO01000009">
    <property type="protein sequence ID" value="TWF35332.1"/>
    <property type="molecule type" value="Genomic_DNA"/>
</dbReference>
<keyword evidence="2" id="KW-1185">Reference proteome</keyword>
<dbReference type="AlphaFoldDB" id="A0A561PB21"/>
<proteinExistence type="predicted"/>
<organism evidence="1 2">
    <name type="scientific">Chitinophaga polysaccharea</name>
    <dbReference type="NCBI Taxonomy" id="1293035"/>
    <lineage>
        <taxon>Bacteria</taxon>
        <taxon>Pseudomonadati</taxon>
        <taxon>Bacteroidota</taxon>
        <taxon>Chitinophagia</taxon>
        <taxon>Chitinophagales</taxon>
        <taxon>Chitinophagaceae</taxon>
        <taxon>Chitinophaga</taxon>
    </lineage>
</organism>
<reference evidence="1 2" key="1">
    <citation type="submission" date="2019-06" db="EMBL/GenBank/DDBJ databases">
        <title>Sorghum-associated microbial communities from plants grown in Nebraska, USA.</title>
        <authorList>
            <person name="Schachtman D."/>
        </authorList>
    </citation>
    <scope>NUCLEOTIDE SEQUENCE [LARGE SCALE GENOMIC DNA]</scope>
    <source>
        <strain evidence="1 2">1209</strain>
    </source>
</reference>
<name>A0A561PB21_9BACT</name>
<accession>A0A561PB21</accession>
<evidence type="ECO:0000313" key="2">
    <source>
        <dbReference type="Proteomes" id="UP000320811"/>
    </source>
</evidence>
<dbReference type="Proteomes" id="UP000320811">
    <property type="component" value="Unassembled WGS sequence"/>
</dbReference>
<protein>
    <submittedName>
        <fullName evidence="1">Uncharacterized protein</fullName>
    </submittedName>
</protein>
<evidence type="ECO:0000313" key="1">
    <source>
        <dbReference type="EMBL" id="TWF35332.1"/>
    </source>
</evidence>
<gene>
    <name evidence="1" type="ORF">FHW36_109121</name>
</gene>
<sequence>MNLFFTLFRKIMKSAEKMCVFYEGDGGNKLLHIDF</sequence>
<comment type="caution">
    <text evidence="1">The sequence shown here is derived from an EMBL/GenBank/DDBJ whole genome shotgun (WGS) entry which is preliminary data.</text>
</comment>